<name>A0A1G4M8V7_LACFM</name>
<dbReference type="AlphaFoldDB" id="A0A1G4M8V7"/>
<keyword evidence="1" id="KW-1133">Transmembrane helix</keyword>
<evidence type="ECO:0000313" key="2">
    <source>
        <dbReference type="EMBL" id="SCW00292.1"/>
    </source>
</evidence>
<evidence type="ECO:0000256" key="1">
    <source>
        <dbReference type="SAM" id="Phobius"/>
    </source>
</evidence>
<dbReference type="OrthoDB" id="4083656at2759"/>
<organism evidence="2 3">
    <name type="scientific">Lachancea fermentati</name>
    <name type="common">Zygosaccharomyces fermentati</name>
    <dbReference type="NCBI Taxonomy" id="4955"/>
    <lineage>
        <taxon>Eukaryota</taxon>
        <taxon>Fungi</taxon>
        <taxon>Dikarya</taxon>
        <taxon>Ascomycota</taxon>
        <taxon>Saccharomycotina</taxon>
        <taxon>Saccharomycetes</taxon>
        <taxon>Saccharomycetales</taxon>
        <taxon>Saccharomycetaceae</taxon>
        <taxon>Lachancea</taxon>
    </lineage>
</organism>
<proteinExistence type="predicted"/>
<accession>A0A1G4M8V7</accession>
<keyword evidence="1" id="KW-0472">Membrane</keyword>
<feature type="transmembrane region" description="Helical" evidence="1">
    <location>
        <begin position="108"/>
        <end position="128"/>
    </location>
</feature>
<dbReference type="Proteomes" id="UP000190831">
    <property type="component" value="Chromosome C"/>
</dbReference>
<dbReference type="OMA" id="RFYIVNR"/>
<keyword evidence="1" id="KW-0812">Transmembrane</keyword>
<evidence type="ECO:0000313" key="3">
    <source>
        <dbReference type="Proteomes" id="UP000190831"/>
    </source>
</evidence>
<sequence length="282" mass="31734">MLRSSVRIASPKPLVLRRYGSSSSIPFSTKMAALIAKTKPEQIYLYKPTALLKFGSWSLSVVFLIYGLTFADWSISSSRELYAREDSEKKDEETGFWNNPTFLFASRISGSVVLSLIPLTLSAAALYLPSRVVASIKYIPHGSCQLTRRAIISGKPISCKALISDVVRNQKTRVYTGKGFQGVQDNASFVFFLTYKTRPLWDRFYIVNRSGSFWGQDGRIFDALFGKDSIKSLERQDFDTNSIETNKESSSLLNMIEDEERKTKLSGNATSAKDIILKNQRK</sequence>
<feature type="transmembrane region" description="Helical" evidence="1">
    <location>
        <begin position="50"/>
        <end position="71"/>
    </location>
</feature>
<gene>
    <name evidence="2" type="ORF">LAFE_0C00936G</name>
</gene>
<protein>
    <submittedName>
        <fullName evidence="2">LAFE_0C00936g1_1</fullName>
    </submittedName>
</protein>
<dbReference type="EMBL" id="LT598485">
    <property type="protein sequence ID" value="SCW00292.1"/>
    <property type="molecule type" value="Genomic_DNA"/>
</dbReference>
<keyword evidence="3" id="KW-1185">Reference proteome</keyword>
<reference evidence="2 3" key="1">
    <citation type="submission" date="2016-03" db="EMBL/GenBank/DDBJ databases">
        <authorList>
            <person name="Devillers H."/>
        </authorList>
    </citation>
    <scope>NUCLEOTIDE SEQUENCE [LARGE SCALE GENOMIC DNA]</scope>
    <source>
        <strain evidence="2">CBS 6772</strain>
    </source>
</reference>